<dbReference type="Gene3D" id="2.40.30.160">
    <property type="match status" value="1"/>
</dbReference>
<keyword evidence="2 4" id="KW-0819">tRNA processing</keyword>
<dbReference type="HAMAP" id="MF_01175">
    <property type="entry name" value="tRNA_modifying_YgfZ"/>
    <property type="match status" value="1"/>
</dbReference>
<dbReference type="GO" id="GO:0005737">
    <property type="term" value="C:cytoplasm"/>
    <property type="evidence" value="ECO:0007669"/>
    <property type="project" value="UniProtKB-SubCell"/>
</dbReference>
<evidence type="ECO:0000313" key="6">
    <source>
        <dbReference type="EMBL" id="RCS73807.1"/>
    </source>
</evidence>
<dbReference type="InterPro" id="IPR048451">
    <property type="entry name" value="YgfZ_barrel"/>
</dbReference>
<dbReference type="GO" id="GO:0009451">
    <property type="term" value="P:RNA modification"/>
    <property type="evidence" value="ECO:0007669"/>
    <property type="project" value="InterPro"/>
</dbReference>
<keyword evidence="3 4" id="KW-0290">Folate-binding</keyword>
<feature type="domain" description="tRNA-modifying protein YgfZ-like beta-barrel" evidence="5">
    <location>
        <begin position="244"/>
        <end position="309"/>
    </location>
</feature>
<dbReference type="InterPro" id="IPR023758">
    <property type="entry name" value="tRNA-modifying_YgfZ"/>
</dbReference>
<dbReference type="SUPFAM" id="SSF101790">
    <property type="entry name" value="Aminomethyltransferase beta-barrel domain"/>
    <property type="match status" value="1"/>
</dbReference>
<reference evidence="6 7" key="1">
    <citation type="journal article" date="2017" name="Elife">
        <title>Extensive horizontal gene transfer in cheese-associated bacteria.</title>
        <authorList>
            <person name="Bonham K.S."/>
            <person name="Wolfe B.E."/>
            <person name="Dutton R.J."/>
        </authorList>
    </citation>
    <scope>NUCLEOTIDE SEQUENCE [LARGE SCALE GENOMIC DNA]</scope>
    <source>
        <strain evidence="6 7">JB196</strain>
    </source>
</reference>
<dbReference type="OrthoDB" id="9796287at2"/>
<dbReference type="Gene3D" id="3.30.70.1400">
    <property type="entry name" value="Aminomethyltransferase beta-barrel domains"/>
    <property type="match status" value="1"/>
</dbReference>
<keyword evidence="7" id="KW-1185">Reference proteome</keyword>
<evidence type="ECO:0000259" key="5">
    <source>
        <dbReference type="Pfam" id="PF21130"/>
    </source>
</evidence>
<dbReference type="GO" id="GO:0008033">
    <property type="term" value="P:tRNA processing"/>
    <property type="evidence" value="ECO:0007669"/>
    <property type="project" value="UniProtKB-UniRule"/>
</dbReference>
<dbReference type="NCBIfam" id="NF007110">
    <property type="entry name" value="PRK09559.1"/>
    <property type="match status" value="1"/>
</dbReference>
<dbReference type="PANTHER" id="PTHR22602">
    <property type="entry name" value="TRANSFERASE CAF17, MITOCHONDRIAL-RELATED"/>
    <property type="match status" value="1"/>
</dbReference>
<dbReference type="InterPro" id="IPR017703">
    <property type="entry name" value="YgfZ/GCV_T_CS"/>
</dbReference>
<protein>
    <recommendedName>
        <fullName evidence="4">tRNA-modifying protein YgfZ</fullName>
    </recommendedName>
</protein>
<dbReference type="SUPFAM" id="SSF103025">
    <property type="entry name" value="Folate-binding domain"/>
    <property type="match status" value="1"/>
</dbReference>
<dbReference type="Pfam" id="PF21130">
    <property type="entry name" value="YgfZ_barrel"/>
    <property type="match status" value="1"/>
</dbReference>
<dbReference type="EMBL" id="QPGL01000001">
    <property type="protein sequence ID" value="RCS73807.1"/>
    <property type="molecule type" value="Genomic_DNA"/>
</dbReference>
<dbReference type="AlphaFoldDB" id="A0A368LPL3"/>
<name>A0A368LPL3_9VIBR</name>
<proteinExistence type="inferred from homology"/>
<dbReference type="Proteomes" id="UP000252479">
    <property type="component" value="Unassembled WGS sequence"/>
</dbReference>
<comment type="subcellular location">
    <subcellularLocation>
        <location evidence="4">Cytoplasm</location>
    </subcellularLocation>
</comment>
<evidence type="ECO:0000256" key="1">
    <source>
        <dbReference type="ARBA" id="ARBA00022490"/>
    </source>
</evidence>
<dbReference type="PANTHER" id="PTHR22602:SF0">
    <property type="entry name" value="TRANSFERASE CAF17, MITOCHONDRIAL-RELATED"/>
    <property type="match status" value="1"/>
</dbReference>
<dbReference type="RefSeq" id="WP_086961627.1">
    <property type="nucleotide sequence ID" value="NZ_AP018680.1"/>
</dbReference>
<dbReference type="GeneID" id="303189154"/>
<dbReference type="GO" id="GO:0016226">
    <property type="term" value="P:iron-sulfur cluster assembly"/>
    <property type="evidence" value="ECO:0007669"/>
    <property type="project" value="TreeGrafter"/>
</dbReference>
<sequence>MNLTKRFAALPLSSTQPLPDLVICHLASWGTITIIGDDKKSYLQGQITSDVVSLKTEQSTLGAHCDGKGKVLSTFRLFHHKDGLAMFQHHSAIEKELVEIKKYAIFSKVEIQESSDICLGIMGIKSNKLIQSLTTETVNIEHKNKVYSIEGGTAVQISQYRWLLLITAESAELILGENSAAILSNETIWDYADIIDSIPRVSAADQLEHIPQAMNLQALGGISFTKGCYTGQETVARAKYRGINKRAMFKLEGYADNTLPIEQTIERQVGDNWRGAGKLLAHYKFTDGKIIALAVLPNNLEPDTAFRFEHAPEIHLKFGELPYSLEE</sequence>
<dbReference type="GO" id="GO:0005542">
    <property type="term" value="F:folic acid binding"/>
    <property type="evidence" value="ECO:0007669"/>
    <property type="project" value="UniProtKB-UniRule"/>
</dbReference>
<dbReference type="InterPro" id="IPR029043">
    <property type="entry name" value="GcvT/YgfZ_C"/>
</dbReference>
<accession>A0A368LPL3</accession>
<dbReference type="InterPro" id="IPR045179">
    <property type="entry name" value="YgfZ/GcvT"/>
</dbReference>
<keyword evidence="1 4" id="KW-0963">Cytoplasm</keyword>
<evidence type="ECO:0000313" key="7">
    <source>
        <dbReference type="Proteomes" id="UP000252479"/>
    </source>
</evidence>
<feature type="binding site" evidence="4">
    <location>
        <position position="189"/>
    </location>
    <ligand>
        <name>folate</name>
        <dbReference type="ChEBI" id="CHEBI:62501"/>
    </ligand>
</feature>
<feature type="binding site" evidence="4">
    <location>
        <position position="29"/>
    </location>
    <ligand>
        <name>folate</name>
        <dbReference type="ChEBI" id="CHEBI:62501"/>
    </ligand>
</feature>
<comment type="similarity">
    <text evidence="4">Belongs to the tRNA-modifying YgfZ family.</text>
</comment>
<evidence type="ECO:0000256" key="4">
    <source>
        <dbReference type="HAMAP-Rule" id="MF_01175"/>
    </source>
</evidence>
<dbReference type="NCBIfam" id="TIGR03317">
    <property type="entry name" value="ygfZ_signature"/>
    <property type="match status" value="1"/>
</dbReference>
<evidence type="ECO:0000256" key="2">
    <source>
        <dbReference type="ARBA" id="ARBA00022694"/>
    </source>
</evidence>
<evidence type="ECO:0000256" key="3">
    <source>
        <dbReference type="ARBA" id="ARBA00022954"/>
    </source>
</evidence>
<comment type="function">
    <text evidence="4">Folate-binding protein involved in regulating the level of ATP-DnaA and in the modification of some tRNAs. It is probably a key factor in regulatory networks that act via tRNA modification, such as initiation of chromosomal replication.</text>
</comment>
<dbReference type="Gene3D" id="3.30.70.1630">
    <property type="match status" value="1"/>
</dbReference>
<gene>
    <name evidence="6" type="ORF">CIK83_09480</name>
</gene>
<comment type="caution">
    <text evidence="6">The sequence shown here is derived from an EMBL/GenBank/DDBJ whole genome shotgun (WGS) entry which is preliminary data.</text>
</comment>
<organism evidence="6 7">
    <name type="scientific">Vibrio casei</name>
    <dbReference type="NCBI Taxonomy" id="673372"/>
    <lineage>
        <taxon>Bacteria</taxon>
        <taxon>Pseudomonadati</taxon>
        <taxon>Pseudomonadota</taxon>
        <taxon>Gammaproteobacteria</taxon>
        <taxon>Vibrionales</taxon>
        <taxon>Vibrionaceae</taxon>
        <taxon>Vibrio</taxon>
    </lineage>
</organism>